<evidence type="ECO:0000256" key="2">
    <source>
        <dbReference type="SAM" id="SignalP"/>
    </source>
</evidence>
<keyword evidence="2" id="KW-0732">Signal</keyword>
<evidence type="ECO:0008006" key="5">
    <source>
        <dbReference type="Google" id="ProtNLM"/>
    </source>
</evidence>
<dbReference type="EMBL" id="WNKS01000022">
    <property type="protein sequence ID" value="MTV32823.1"/>
    <property type="molecule type" value="Genomic_DNA"/>
</dbReference>
<dbReference type="Proteomes" id="UP000439113">
    <property type="component" value="Unassembled WGS sequence"/>
</dbReference>
<accession>A0A6N8DUG3</accession>
<evidence type="ECO:0000256" key="1">
    <source>
        <dbReference type="SAM" id="MobiDB-lite"/>
    </source>
</evidence>
<feature type="signal peptide" evidence="2">
    <location>
        <begin position="1"/>
        <end position="23"/>
    </location>
</feature>
<dbReference type="GO" id="GO:0042597">
    <property type="term" value="C:periplasmic space"/>
    <property type="evidence" value="ECO:0007669"/>
    <property type="project" value="InterPro"/>
</dbReference>
<proteinExistence type="predicted"/>
<feature type="region of interest" description="Disordered" evidence="1">
    <location>
        <begin position="26"/>
        <end position="49"/>
    </location>
</feature>
<gene>
    <name evidence="3" type="ORF">GJ654_17735</name>
</gene>
<protein>
    <recommendedName>
        <fullName evidence="5">LTXXQ motif family protein</fullName>
    </recommendedName>
</protein>
<comment type="caution">
    <text evidence="3">The sequence shown here is derived from an EMBL/GenBank/DDBJ whole genome shotgun (WGS) entry which is preliminary data.</text>
</comment>
<dbReference type="AlphaFoldDB" id="A0A6N8DUG3"/>
<sequence length="177" mass="20054">MRSLFLTGLSSIAILAFVSVASAQTASPAPPRTEQNEDVTAPNGPADNQVANDVDARIAQLKSSLRLTPDQEKNWSGAQTALHDFGILQFKRRADDGMRRYDRHNRYDRHDRYDRASQNERPDDIALMRKKADRLTEKAESLKTLANAAEPLYSVLDDRQKQKLMSFISGEFEYGRR</sequence>
<dbReference type="InterPro" id="IPR012899">
    <property type="entry name" value="LTXXQ"/>
</dbReference>
<feature type="chain" id="PRO_5026683826" description="LTXXQ motif family protein" evidence="2">
    <location>
        <begin position="24"/>
        <end position="177"/>
    </location>
</feature>
<dbReference type="OrthoDB" id="8451554at2"/>
<reference evidence="3 4" key="1">
    <citation type="submission" date="2019-11" db="EMBL/GenBank/DDBJ databases">
        <title>Whole-genome sequence of a Rhodoblastus acidophilus DSM 142.</title>
        <authorList>
            <person name="Kyndt J.A."/>
            <person name="Meyer T.E."/>
        </authorList>
    </citation>
    <scope>NUCLEOTIDE SEQUENCE [LARGE SCALE GENOMIC DNA]</scope>
    <source>
        <strain evidence="3 4">DSM 142</strain>
    </source>
</reference>
<name>A0A6N8DUG3_RHOAC</name>
<organism evidence="3 4">
    <name type="scientific">Rhodoblastus acidophilus</name>
    <name type="common">Rhodopseudomonas acidophila</name>
    <dbReference type="NCBI Taxonomy" id="1074"/>
    <lineage>
        <taxon>Bacteria</taxon>
        <taxon>Pseudomonadati</taxon>
        <taxon>Pseudomonadota</taxon>
        <taxon>Alphaproteobacteria</taxon>
        <taxon>Hyphomicrobiales</taxon>
        <taxon>Rhodoblastaceae</taxon>
        <taxon>Rhodoblastus</taxon>
    </lineage>
</organism>
<evidence type="ECO:0000313" key="3">
    <source>
        <dbReference type="EMBL" id="MTV32823.1"/>
    </source>
</evidence>
<evidence type="ECO:0000313" key="4">
    <source>
        <dbReference type="Proteomes" id="UP000439113"/>
    </source>
</evidence>
<dbReference type="Pfam" id="PF07813">
    <property type="entry name" value="LTXXQ"/>
    <property type="match status" value="1"/>
</dbReference>